<sequence>MVEQHFLEHARVLSDRLVQLQSPIRILDAVNWDRSVRERFFQRKAEFNPEVTRDFYRQKQLGFDPADLRHQLAVLQRDIVSQLGRLSPVSQLMSRACREYRDVVRMIEARGTQEFHELSVELFGHPDDVFHANEPSLAQLATMLQSPLDTLLASDVLPEEKKDIDAATAVEKLQAQLNNSMQGVNVNVMLSDGIVSDAAAGSDRIKLNQDVKFSQRELDILEVHEGWIHIGTTQNGLQQPYLTCLSKGTPSATITQEGLAVLTEVITLRSTPRRLAKLVSRINAVAMAADGAEFVEVFRKLVADGMSQDEAYTLTQRVFRGSLPDGKPFTKDLAYIRGFVLVYNLIRVAVQLGKIDRLPLLLTGKLAIDDFRLICELADSGVIQQPTFVPPHFKDLRGLATWLSVGRFLGDFSFAQLENDYRPLIP</sequence>
<dbReference type="NCBIfam" id="TIGR02421">
    <property type="entry name" value="QEGLA"/>
    <property type="match status" value="1"/>
</dbReference>
<dbReference type="PANTHER" id="PTHR31817">
    <property type="match status" value="1"/>
</dbReference>
<evidence type="ECO:0000256" key="3">
    <source>
        <dbReference type="ARBA" id="ARBA00022801"/>
    </source>
</evidence>
<dbReference type="OrthoDB" id="9785840at2"/>
<dbReference type="GO" id="GO:0006508">
    <property type="term" value="P:proteolysis"/>
    <property type="evidence" value="ECO:0007669"/>
    <property type="project" value="UniProtKB-KW"/>
</dbReference>
<dbReference type="PANTHER" id="PTHR31817:SF0">
    <property type="entry name" value="CHROMOSOME UNDETERMINED SCAFFOLD_67, WHOLE GENOME SHOTGUN SEQUENCE"/>
    <property type="match status" value="1"/>
</dbReference>
<dbReference type="AlphaFoldDB" id="A0A432VQS0"/>
<keyword evidence="6" id="KW-1185">Reference proteome</keyword>
<gene>
    <name evidence="5" type="ORF">CWE06_10215</name>
</gene>
<accession>A0A432VQS0</accession>
<dbReference type="SMART" id="SM01154">
    <property type="entry name" value="DUF1704"/>
    <property type="match status" value="1"/>
</dbReference>
<reference evidence="5 6" key="1">
    <citation type="journal article" date="2011" name="Front. Microbiol.">
        <title>Genomic signatures of strain selection and enhancement in Bacillus atrophaeus var. globigii, a historical biowarfare simulant.</title>
        <authorList>
            <person name="Gibbons H.S."/>
            <person name="Broomall S.M."/>
            <person name="McNew L.A."/>
            <person name="Daligault H."/>
            <person name="Chapman C."/>
            <person name="Bruce D."/>
            <person name="Karavis M."/>
            <person name="Krepps M."/>
            <person name="McGregor P.A."/>
            <person name="Hong C."/>
            <person name="Park K.H."/>
            <person name="Akmal A."/>
            <person name="Feldman A."/>
            <person name="Lin J.S."/>
            <person name="Chang W.E."/>
            <person name="Higgs B.W."/>
            <person name="Demirev P."/>
            <person name="Lindquist J."/>
            <person name="Liem A."/>
            <person name="Fochler E."/>
            <person name="Read T.D."/>
            <person name="Tapia R."/>
            <person name="Johnson S."/>
            <person name="Bishop-Lilly K.A."/>
            <person name="Detter C."/>
            <person name="Han C."/>
            <person name="Sozhamannan S."/>
            <person name="Rosenzweig C.N."/>
            <person name="Skowronski E.W."/>
        </authorList>
    </citation>
    <scope>NUCLEOTIDE SEQUENCE [LARGE SCALE GENOMIC DNA]</scope>
    <source>
        <strain evidence="5 6">AK5</strain>
    </source>
</reference>
<dbReference type="GO" id="GO:0080164">
    <property type="term" value="P:regulation of nitric oxide metabolic process"/>
    <property type="evidence" value="ECO:0007669"/>
    <property type="project" value="TreeGrafter"/>
</dbReference>
<comment type="cofactor">
    <cofactor evidence="1">
        <name>Zn(2+)</name>
        <dbReference type="ChEBI" id="CHEBI:29105"/>
    </cofactor>
</comment>
<dbReference type="InterPro" id="IPR012656">
    <property type="entry name" value="CHP02421_QEGLA"/>
</dbReference>
<dbReference type="EMBL" id="PIPI01000008">
    <property type="protein sequence ID" value="RUO18612.1"/>
    <property type="molecule type" value="Genomic_DNA"/>
</dbReference>
<organism evidence="5 6">
    <name type="scientific">Aliidiomarina haloalkalitolerans</name>
    <dbReference type="NCBI Taxonomy" id="859059"/>
    <lineage>
        <taxon>Bacteria</taxon>
        <taxon>Pseudomonadati</taxon>
        <taxon>Pseudomonadota</taxon>
        <taxon>Gammaproteobacteria</taxon>
        <taxon>Alteromonadales</taxon>
        <taxon>Idiomarinaceae</taxon>
        <taxon>Aliidiomarina</taxon>
    </lineage>
</organism>
<name>A0A432VQS0_9GAMM</name>
<dbReference type="Pfam" id="PF08014">
    <property type="entry name" value="MATCAP"/>
    <property type="match status" value="1"/>
</dbReference>
<dbReference type="InterPro" id="IPR012548">
    <property type="entry name" value="MATCAP"/>
</dbReference>
<keyword evidence="3" id="KW-0378">Hydrolase</keyword>
<protein>
    <submittedName>
        <fullName evidence="5">Flavohemoglobin expression-modulating QEGLA motif protein</fullName>
    </submittedName>
</protein>
<comment type="caution">
    <text evidence="5">The sequence shown here is derived from an EMBL/GenBank/DDBJ whole genome shotgun (WGS) entry which is preliminary data.</text>
</comment>
<dbReference type="GO" id="GO:0008237">
    <property type="term" value="F:metallopeptidase activity"/>
    <property type="evidence" value="ECO:0007669"/>
    <property type="project" value="UniProtKB-KW"/>
</dbReference>
<evidence type="ECO:0000313" key="5">
    <source>
        <dbReference type="EMBL" id="RUO18612.1"/>
    </source>
</evidence>
<evidence type="ECO:0000256" key="4">
    <source>
        <dbReference type="ARBA" id="ARBA00023049"/>
    </source>
</evidence>
<evidence type="ECO:0000256" key="1">
    <source>
        <dbReference type="ARBA" id="ARBA00001947"/>
    </source>
</evidence>
<evidence type="ECO:0000256" key="2">
    <source>
        <dbReference type="ARBA" id="ARBA00022670"/>
    </source>
</evidence>
<keyword evidence="2" id="KW-0645">Protease</keyword>
<dbReference type="RefSeq" id="WP_126793770.1">
    <property type="nucleotide sequence ID" value="NZ_PIPI01000008.1"/>
</dbReference>
<proteinExistence type="predicted"/>
<dbReference type="Proteomes" id="UP000288212">
    <property type="component" value="Unassembled WGS sequence"/>
</dbReference>
<evidence type="ECO:0000313" key="6">
    <source>
        <dbReference type="Proteomes" id="UP000288212"/>
    </source>
</evidence>
<keyword evidence="4" id="KW-0482">Metalloprotease</keyword>